<dbReference type="AlphaFoldDB" id="V5TAH7"/>
<reference evidence="1" key="1">
    <citation type="journal article" date="2014" name="Genome">
        <title>Comparative analyses of a putative Francisella conjugative element.</title>
        <authorList>
            <person name="Siddaramappa S."/>
            <person name="Challacombe J.F."/>
            <person name="Petersen J.M."/>
            <person name="Pillai S."/>
            <person name="Kuske C.R."/>
        </authorList>
    </citation>
    <scope>NUCLEOTIDE SEQUENCE</scope>
    <source>
        <strain evidence="1">PA10-7858</strain>
        <plasmid evidence="1">pFNPA10</plasmid>
    </source>
</reference>
<keyword evidence="1" id="KW-0614">Plasmid</keyword>
<geneLocation type="plasmid" evidence="1">
    <name>pFNPA10</name>
</geneLocation>
<name>V5TAH7_FRANO</name>
<protein>
    <submittedName>
        <fullName evidence="1">Uncharacterized protein</fullName>
    </submittedName>
</protein>
<dbReference type="EMBL" id="KF640086">
    <property type="protein sequence ID" value="AHB60814.1"/>
    <property type="molecule type" value="Genomic_DNA"/>
</dbReference>
<gene>
    <name evidence="1" type="ORF">N894_0046</name>
</gene>
<organism evidence="1">
    <name type="scientific">Francisella tularensis subsp. novicida PA10-7858</name>
    <dbReference type="NCBI Taxonomy" id="1386968"/>
    <lineage>
        <taxon>Bacteria</taxon>
        <taxon>Pseudomonadati</taxon>
        <taxon>Pseudomonadota</taxon>
        <taxon>Gammaproteobacteria</taxon>
        <taxon>Thiotrichales</taxon>
        <taxon>Francisellaceae</taxon>
        <taxon>Francisella</taxon>
    </lineage>
</organism>
<accession>V5TAH7</accession>
<evidence type="ECO:0000313" key="1">
    <source>
        <dbReference type="EMBL" id="AHB60814.1"/>
    </source>
</evidence>
<proteinExistence type="predicted"/>
<sequence>MKSRYFFISYMAGNAAVGNIGIINKDGSYINDKSVREFIKKNHNVVGEPIIINIVEQTKKEYESFWK</sequence>